<evidence type="ECO:0000313" key="10">
    <source>
        <dbReference type="RefSeq" id="XP_039247016.1"/>
    </source>
</evidence>
<dbReference type="PROSITE" id="PS50089">
    <property type="entry name" value="ZF_RING_2"/>
    <property type="match status" value="1"/>
</dbReference>
<sequence length="157" mass="17817">MSDTEEELRDNNGTWPTGPVSSPVWVDMSSELPEEYIQQMRNLSLRSHQQPDRSVLSRDDEDETTVNYMYGTATASEQQVSPEEQTARSNPWPPGTICCRICMDLYSKILRSGRLVLATRCGHIFCSRCLSVAIEVTGACPTCSRELTHRQYHPIYL</sequence>
<dbReference type="SMART" id="SM00184">
    <property type="entry name" value="RING"/>
    <property type="match status" value="1"/>
</dbReference>
<evidence type="ECO:0000256" key="1">
    <source>
        <dbReference type="ARBA" id="ARBA00022723"/>
    </source>
</evidence>
<dbReference type="AlphaFoldDB" id="A0A7R5L816"/>
<evidence type="ECO:0000256" key="3">
    <source>
        <dbReference type="ARBA" id="ARBA00022833"/>
    </source>
</evidence>
<feature type="region of interest" description="Disordered" evidence="5">
    <location>
        <begin position="1"/>
        <end position="24"/>
    </location>
</feature>
<dbReference type="RefSeq" id="XP_039247014.1">
    <property type="nucleotide sequence ID" value="XM_039391080.1"/>
</dbReference>
<dbReference type="GeneID" id="113992453"/>
<name>A0A7R5L816_9PASS</name>
<dbReference type="RefSeq" id="XP_039247016.1">
    <property type="nucleotide sequence ID" value="XM_039391082.1"/>
</dbReference>
<dbReference type="Gene3D" id="3.30.40.10">
    <property type="entry name" value="Zinc/RING finger domain, C3HC4 (zinc finger)"/>
    <property type="match status" value="1"/>
</dbReference>
<dbReference type="PROSITE" id="PS00518">
    <property type="entry name" value="ZF_RING_1"/>
    <property type="match status" value="1"/>
</dbReference>
<dbReference type="Pfam" id="PF13923">
    <property type="entry name" value="zf-C3HC4_2"/>
    <property type="match status" value="1"/>
</dbReference>
<protein>
    <submittedName>
        <fullName evidence="8 9">E3 ubiquitin-protein ligase RNF4-like</fullName>
    </submittedName>
</protein>
<feature type="compositionally biased region" description="Basic and acidic residues" evidence="5">
    <location>
        <begin position="49"/>
        <end position="58"/>
    </location>
</feature>
<dbReference type="GO" id="GO:0008270">
    <property type="term" value="F:zinc ion binding"/>
    <property type="evidence" value="ECO:0007669"/>
    <property type="project" value="UniProtKB-KW"/>
</dbReference>
<keyword evidence="2 4" id="KW-0863">Zinc-finger</keyword>
<feature type="region of interest" description="Disordered" evidence="5">
    <location>
        <begin position="43"/>
        <end position="64"/>
    </location>
</feature>
<dbReference type="PANTHER" id="PTHR23041:SF78">
    <property type="entry name" value="E3 UBIQUITIN-PROTEIN LIGASE RNF4"/>
    <property type="match status" value="1"/>
</dbReference>
<dbReference type="InterPro" id="IPR047134">
    <property type="entry name" value="RNF4"/>
</dbReference>
<dbReference type="GO" id="GO:0045944">
    <property type="term" value="P:positive regulation of transcription by RNA polymerase II"/>
    <property type="evidence" value="ECO:0007669"/>
    <property type="project" value="TreeGrafter"/>
</dbReference>
<organism evidence="7 9">
    <name type="scientific">Pipra filicauda</name>
    <name type="common">Wire-tailed manakin</name>
    <dbReference type="NCBI Taxonomy" id="649802"/>
    <lineage>
        <taxon>Eukaryota</taxon>
        <taxon>Metazoa</taxon>
        <taxon>Chordata</taxon>
        <taxon>Craniata</taxon>
        <taxon>Vertebrata</taxon>
        <taxon>Euteleostomi</taxon>
        <taxon>Archelosauria</taxon>
        <taxon>Archosauria</taxon>
        <taxon>Dinosauria</taxon>
        <taxon>Saurischia</taxon>
        <taxon>Theropoda</taxon>
        <taxon>Coelurosauria</taxon>
        <taxon>Aves</taxon>
        <taxon>Neognathae</taxon>
        <taxon>Neoaves</taxon>
        <taxon>Telluraves</taxon>
        <taxon>Australaves</taxon>
        <taxon>Passeriformes</taxon>
        <taxon>Pipridae</taxon>
        <taxon>Pipra</taxon>
    </lineage>
</organism>
<dbReference type="InterPro" id="IPR001841">
    <property type="entry name" value="Znf_RING"/>
</dbReference>
<feature type="domain" description="RING-type" evidence="6">
    <location>
        <begin position="99"/>
        <end position="144"/>
    </location>
</feature>
<keyword evidence="7" id="KW-1185">Reference proteome</keyword>
<dbReference type="SUPFAM" id="SSF57850">
    <property type="entry name" value="RING/U-box"/>
    <property type="match status" value="1"/>
</dbReference>
<evidence type="ECO:0000313" key="11">
    <source>
        <dbReference type="RefSeq" id="XP_039247017.1"/>
    </source>
</evidence>
<reference evidence="8 9" key="1">
    <citation type="submission" date="2025-04" db="UniProtKB">
        <authorList>
            <consortium name="RefSeq"/>
        </authorList>
    </citation>
    <scope>IDENTIFICATION</scope>
    <source>
        <tissue evidence="8 9">Muscle</tissue>
    </source>
</reference>
<dbReference type="InterPro" id="IPR013083">
    <property type="entry name" value="Znf_RING/FYVE/PHD"/>
</dbReference>
<dbReference type="RefSeq" id="XP_039247017.1">
    <property type="nucleotide sequence ID" value="XM_039391083.1"/>
</dbReference>
<dbReference type="RefSeq" id="XP_039247015.1">
    <property type="nucleotide sequence ID" value="XM_039391081.1"/>
</dbReference>
<dbReference type="Proteomes" id="UP000504627">
    <property type="component" value="Unplaced"/>
</dbReference>
<evidence type="ECO:0000256" key="5">
    <source>
        <dbReference type="SAM" id="MobiDB-lite"/>
    </source>
</evidence>
<gene>
    <name evidence="8 9 10 11" type="primary">LOC113992453</name>
</gene>
<dbReference type="PANTHER" id="PTHR23041">
    <property type="entry name" value="RING FINGER DOMAIN-CONTAINING"/>
    <property type="match status" value="1"/>
</dbReference>
<dbReference type="InterPro" id="IPR017907">
    <property type="entry name" value="Znf_RING_CS"/>
</dbReference>
<keyword evidence="3" id="KW-0862">Zinc</keyword>
<evidence type="ECO:0000313" key="9">
    <source>
        <dbReference type="RefSeq" id="XP_039247015.1"/>
    </source>
</evidence>
<accession>A0A7R5L816</accession>
<proteinExistence type="predicted"/>
<evidence type="ECO:0000313" key="8">
    <source>
        <dbReference type="RefSeq" id="XP_039247014.1"/>
    </source>
</evidence>
<evidence type="ECO:0000256" key="4">
    <source>
        <dbReference type="PROSITE-ProRule" id="PRU00175"/>
    </source>
</evidence>
<evidence type="ECO:0000259" key="6">
    <source>
        <dbReference type="PROSITE" id="PS50089"/>
    </source>
</evidence>
<keyword evidence="1" id="KW-0479">Metal-binding</keyword>
<evidence type="ECO:0000256" key="2">
    <source>
        <dbReference type="ARBA" id="ARBA00022771"/>
    </source>
</evidence>
<evidence type="ECO:0000313" key="7">
    <source>
        <dbReference type="Proteomes" id="UP000504627"/>
    </source>
</evidence>